<proteinExistence type="predicted"/>
<dbReference type="Proteomes" id="UP000606935">
    <property type="component" value="Unassembled WGS sequence"/>
</dbReference>
<feature type="domain" description="CBS" evidence="3">
    <location>
        <begin position="10"/>
        <end position="68"/>
    </location>
</feature>
<dbReference type="PANTHER" id="PTHR48108:SF26">
    <property type="entry name" value="CBS DOMAIN-CONTAINING PROTEIN DDB_G0289609"/>
    <property type="match status" value="1"/>
</dbReference>
<evidence type="ECO:0000256" key="2">
    <source>
        <dbReference type="PROSITE-ProRule" id="PRU00703"/>
    </source>
</evidence>
<dbReference type="SUPFAM" id="SSF54631">
    <property type="entry name" value="CBS-domain pair"/>
    <property type="match status" value="1"/>
</dbReference>
<evidence type="ECO:0000313" key="4">
    <source>
        <dbReference type="EMBL" id="GGO73209.1"/>
    </source>
</evidence>
<protein>
    <submittedName>
        <fullName evidence="4">CBS domain-containing protein</fullName>
    </submittedName>
</protein>
<evidence type="ECO:0000256" key="1">
    <source>
        <dbReference type="ARBA" id="ARBA00022737"/>
    </source>
</evidence>
<evidence type="ECO:0000313" key="5">
    <source>
        <dbReference type="Proteomes" id="UP000606935"/>
    </source>
</evidence>
<keyword evidence="5" id="KW-1185">Reference proteome</keyword>
<dbReference type="InterPro" id="IPR044729">
    <property type="entry name" value="CBS_bac"/>
</dbReference>
<evidence type="ECO:0000259" key="3">
    <source>
        <dbReference type="PROSITE" id="PS51371"/>
    </source>
</evidence>
<dbReference type="InterPro" id="IPR046342">
    <property type="entry name" value="CBS_dom_sf"/>
</dbReference>
<reference evidence="4" key="2">
    <citation type="submission" date="2020-09" db="EMBL/GenBank/DDBJ databases">
        <authorList>
            <person name="Sun Q."/>
            <person name="Zhou Y."/>
        </authorList>
    </citation>
    <scope>NUCLEOTIDE SEQUENCE</scope>
    <source>
        <strain evidence="4">CGMCC 1.7086</strain>
    </source>
</reference>
<dbReference type="PROSITE" id="PS51371">
    <property type="entry name" value="CBS"/>
    <property type="match status" value="2"/>
</dbReference>
<gene>
    <name evidence="4" type="ORF">GCM10010982_33210</name>
</gene>
<dbReference type="Pfam" id="PF00571">
    <property type="entry name" value="CBS"/>
    <property type="match status" value="2"/>
</dbReference>
<dbReference type="InterPro" id="IPR051462">
    <property type="entry name" value="CBS_domain-containing"/>
</dbReference>
<comment type="caution">
    <text evidence="4">The sequence shown here is derived from an EMBL/GenBank/DDBJ whole genome shotgun (WGS) entry which is preliminary data.</text>
</comment>
<dbReference type="SMART" id="SM00116">
    <property type="entry name" value="CBS"/>
    <property type="match status" value="2"/>
</dbReference>
<keyword evidence="1" id="KW-0677">Repeat</keyword>
<dbReference type="Gene3D" id="3.10.580.10">
    <property type="entry name" value="CBS-domain"/>
    <property type="match status" value="1"/>
</dbReference>
<dbReference type="AlphaFoldDB" id="A0A917Z2D4"/>
<reference evidence="4" key="1">
    <citation type="journal article" date="2014" name="Int. J. Syst. Evol. Microbiol.">
        <title>Complete genome sequence of Corynebacterium casei LMG S-19264T (=DSM 44701T), isolated from a smear-ripened cheese.</title>
        <authorList>
            <consortium name="US DOE Joint Genome Institute (JGI-PGF)"/>
            <person name="Walter F."/>
            <person name="Albersmeier A."/>
            <person name="Kalinowski J."/>
            <person name="Ruckert C."/>
        </authorList>
    </citation>
    <scope>NUCLEOTIDE SEQUENCE</scope>
    <source>
        <strain evidence="4">CGMCC 1.7086</strain>
    </source>
</reference>
<keyword evidence="2" id="KW-0129">CBS domain</keyword>
<dbReference type="EMBL" id="BMLS01000006">
    <property type="protein sequence ID" value="GGO73209.1"/>
    <property type="molecule type" value="Genomic_DNA"/>
</dbReference>
<dbReference type="InterPro" id="IPR000644">
    <property type="entry name" value="CBS_dom"/>
</dbReference>
<name>A0A917Z2D4_9ALTE</name>
<accession>A0A917Z2D4</accession>
<sequence>MESLQVSDYMHRRPVTFSPQMTVAEAVERLLHSRQTGGPVIDAERRLVGFLSEQDCLARMLESSFYREQVARVYDVMRHEVLSIKPYMSVIELAQKMLGEKPKVYPVVDDDGILLGSITRADVLHAIDVQLQAGYKRAV</sequence>
<dbReference type="PANTHER" id="PTHR48108">
    <property type="entry name" value="CBS DOMAIN-CONTAINING PROTEIN CBSX2, CHLOROPLASTIC"/>
    <property type="match status" value="1"/>
</dbReference>
<dbReference type="CDD" id="cd04629">
    <property type="entry name" value="CBS_pair_bac"/>
    <property type="match status" value="1"/>
</dbReference>
<organism evidence="4 5">
    <name type="scientific">Bowmanella pacifica</name>
    <dbReference type="NCBI Taxonomy" id="502051"/>
    <lineage>
        <taxon>Bacteria</taxon>
        <taxon>Pseudomonadati</taxon>
        <taxon>Pseudomonadota</taxon>
        <taxon>Gammaproteobacteria</taxon>
        <taxon>Alteromonadales</taxon>
        <taxon>Alteromonadaceae</taxon>
        <taxon>Bowmanella</taxon>
    </lineage>
</organism>
<feature type="domain" description="CBS" evidence="3">
    <location>
        <begin position="77"/>
        <end position="133"/>
    </location>
</feature>
<dbReference type="RefSeq" id="WP_188697765.1">
    <property type="nucleotide sequence ID" value="NZ_BMLS01000006.1"/>
</dbReference>